<name>A0A353UBN0_9LACO</name>
<evidence type="ECO:0000313" key="6">
    <source>
        <dbReference type="EMBL" id="QFG51042.1"/>
    </source>
</evidence>
<reference evidence="6 7" key="1">
    <citation type="submission" date="2019-09" db="EMBL/GenBank/DDBJ databases">
        <title>Genome sequencing of Lactobacillus acetotolerans.</title>
        <authorList>
            <person name="Kim K."/>
        </authorList>
    </citation>
    <scope>NUCLEOTIDE SEQUENCE [LARGE SCALE GENOMIC DNA]</scope>
    <source>
        <strain evidence="6 7">LA749</strain>
    </source>
</reference>
<evidence type="ECO:0000259" key="4">
    <source>
        <dbReference type="Pfam" id="PF13457"/>
    </source>
</evidence>
<dbReference type="Pfam" id="PF13457">
    <property type="entry name" value="GW"/>
    <property type="match status" value="1"/>
</dbReference>
<feature type="region of interest" description="Disordered" evidence="2">
    <location>
        <begin position="34"/>
        <end position="155"/>
    </location>
</feature>
<dbReference type="InterPro" id="IPR038200">
    <property type="entry name" value="GW_dom_sf"/>
</dbReference>
<feature type="compositionally biased region" description="Low complexity" evidence="2">
    <location>
        <begin position="68"/>
        <end position="79"/>
    </location>
</feature>
<protein>
    <recommendedName>
        <fullName evidence="8">GW domain-containing protein</fullName>
    </recommendedName>
</protein>
<evidence type="ECO:0000256" key="3">
    <source>
        <dbReference type="SAM" id="SignalP"/>
    </source>
</evidence>
<keyword evidence="1 3" id="KW-0732">Signal</keyword>
<evidence type="ECO:0000313" key="7">
    <source>
        <dbReference type="Proteomes" id="UP000325393"/>
    </source>
</evidence>
<feature type="chain" id="PRO_5030065097" description="GW domain-containing protein" evidence="3">
    <location>
        <begin position="28"/>
        <end position="405"/>
    </location>
</feature>
<dbReference type="SUPFAM" id="SSF82057">
    <property type="entry name" value="Prokaryotic SH3-related domain"/>
    <property type="match status" value="1"/>
</dbReference>
<dbReference type="Pfam" id="PF13529">
    <property type="entry name" value="Peptidase_C39_2"/>
    <property type="match status" value="1"/>
</dbReference>
<dbReference type="InterPro" id="IPR039564">
    <property type="entry name" value="Peptidase_C39-like"/>
</dbReference>
<evidence type="ECO:0008006" key="8">
    <source>
        <dbReference type="Google" id="ProtNLM"/>
    </source>
</evidence>
<dbReference type="InterPro" id="IPR025987">
    <property type="entry name" value="GW_dom"/>
</dbReference>
<dbReference type="RefSeq" id="WP_056970031.1">
    <property type="nucleotide sequence ID" value="NZ_CALFMW010000086.1"/>
</dbReference>
<dbReference type="AlphaFoldDB" id="A0A353UBN0"/>
<dbReference type="EMBL" id="CP044496">
    <property type="protein sequence ID" value="QFG51042.1"/>
    <property type="molecule type" value="Genomic_DNA"/>
</dbReference>
<feature type="compositionally biased region" description="Low complexity" evidence="2">
    <location>
        <begin position="133"/>
        <end position="151"/>
    </location>
</feature>
<dbReference type="Proteomes" id="UP000325393">
    <property type="component" value="Chromosome"/>
</dbReference>
<evidence type="ECO:0000256" key="2">
    <source>
        <dbReference type="SAM" id="MobiDB-lite"/>
    </source>
</evidence>
<evidence type="ECO:0000259" key="5">
    <source>
        <dbReference type="Pfam" id="PF13529"/>
    </source>
</evidence>
<dbReference type="Gene3D" id="2.30.30.170">
    <property type="match status" value="1"/>
</dbReference>
<feature type="compositionally biased region" description="Basic and acidic residues" evidence="2">
    <location>
        <begin position="41"/>
        <end position="66"/>
    </location>
</feature>
<evidence type="ECO:0000256" key="1">
    <source>
        <dbReference type="ARBA" id="ARBA00022729"/>
    </source>
</evidence>
<dbReference type="GeneID" id="78211976"/>
<dbReference type="Gene3D" id="3.90.70.10">
    <property type="entry name" value="Cysteine proteinases"/>
    <property type="match status" value="1"/>
</dbReference>
<organism evidence="6 7">
    <name type="scientific">Lactobacillus acetotolerans</name>
    <dbReference type="NCBI Taxonomy" id="1600"/>
    <lineage>
        <taxon>Bacteria</taxon>
        <taxon>Bacillati</taxon>
        <taxon>Bacillota</taxon>
        <taxon>Bacilli</taxon>
        <taxon>Lactobacillales</taxon>
        <taxon>Lactobacillaceae</taxon>
        <taxon>Lactobacillus</taxon>
    </lineage>
</organism>
<gene>
    <name evidence="6" type="ORF">LA749_03140</name>
</gene>
<feature type="signal peptide" evidence="3">
    <location>
        <begin position="1"/>
        <end position="27"/>
    </location>
</feature>
<sequence length="405" mass="45887">MKKYLKYILFTLSLSFLICWSSSTVYADNVSAGNVTSDQQSVKKDADTNQKQESDKNKVNQDHKNDPSNADSQSSSKESNSNKDQQKKVNKYAVSGQKARKRLFVQRRQVVKTNEHQQSSTTSKSDNSRVSSDHQSNPSSSNTSGRTGNESKQVHNYLTVSNKVKTNYYMQVRKKSHTNYKIYKTGGYNTSQINLKPIDYSKKYRGKKVHVLASENTSDGRTWLEIYLGKKFVGWINANSMDKNYYKIGGVPLIGQRQQLPTGCEITAVTMMLNYAGDKSSKMKLAKEMPRSSNPNKGFVGSPYSSSGWYIYPAGLMNLVKRHVGSARNLTGTSLTTIKKSIRNNHPVVMWLAPLDGFSNHALTVYGYTNNRIYLNDPWKVKRVSFTNKQISKLWRQDAYRALSY</sequence>
<proteinExistence type="predicted"/>
<feature type="compositionally biased region" description="Polar residues" evidence="2">
    <location>
        <begin position="116"/>
        <end position="130"/>
    </location>
</feature>
<feature type="domain" description="GW" evidence="4">
    <location>
        <begin position="164"/>
        <end position="240"/>
    </location>
</feature>
<accession>A0A353UBN0</accession>
<feature type="domain" description="Peptidase C39-like" evidence="5">
    <location>
        <begin position="250"/>
        <end position="379"/>
    </location>
</feature>
<dbReference type="PANTHER" id="PTHR37806:SF1">
    <property type="entry name" value="PEPTIDASE C39-LIKE DOMAIN-CONTAINING PROTEIN"/>
    <property type="match status" value="1"/>
</dbReference>
<dbReference type="PANTHER" id="PTHR37806">
    <property type="entry name" value="LMO0724 PROTEIN"/>
    <property type="match status" value="1"/>
</dbReference>